<dbReference type="InterPro" id="IPR016164">
    <property type="entry name" value="FAD-linked_Oxase-like_C"/>
</dbReference>
<dbReference type="GO" id="GO:0008610">
    <property type="term" value="P:lipid biosynthetic process"/>
    <property type="evidence" value="ECO:0007669"/>
    <property type="project" value="InterPro"/>
</dbReference>
<evidence type="ECO:0000256" key="3">
    <source>
        <dbReference type="ARBA" id="ARBA00022827"/>
    </source>
</evidence>
<evidence type="ECO:0000256" key="4">
    <source>
        <dbReference type="PIRSR" id="PIRSR625650-2"/>
    </source>
</evidence>
<evidence type="ECO:0000313" key="9">
    <source>
        <dbReference type="Proteomes" id="UP000769766"/>
    </source>
</evidence>
<organism evidence="8 9">
    <name type="scientific">Tectimicrobiota bacterium</name>
    <dbReference type="NCBI Taxonomy" id="2528274"/>
    <lineage>
        <taxon>Bacteria</taxon>
        <taxon>Pseudomonadati</taxon>
        <taxon>Nitrospinota/Tectimicrobiota group</taxon>
        <taxon>Candidatus Tectimicrobiota</taxon>
    </lineage>
</organism>
<reference evidence="8" key="1">
    <citation type="submission" date="2020-07" db="EMBL/GenBank/DDBJ databases">
        <title>Huge and variable diversity of episymbiotic CPR bacteria and DPANN archaea in groundwater ecosystems.</title>
        <authorList>
            <person name="He C.Y."/>
            <person name="Keren R."/>
            <person name="Whittaker M."/>
            <person name="Farag I.F."/>
            <person name="Doudna J."/>
            <person name="Cate J.H.D."/>
            <person name="Banfield J.F."/>
        </authorList>
    </citation>
    <scope>NUCLEOTIDE SEQUENCE</scope>
    <source>
        <strain evidence="8">NC_groundwater_672_Ag_B-0.1um_62_36</strain>
    </source>
</reference>
<comment type="caution">
    <text evidence="8">The sequence shown here is derived from an EMBL/GenBank/DDBJ whole genome shotgun (WGS) entry which is preliminary data.</text>
</comment>
<keyword evidence="2" id="KW-0285">Flavoprotein</keyword>
<dbReference type="Proteomes" id="UP000769766">
    <property type="component" value="Unassembled WGS sequence"/>
</dbReference>
<dbReference type="GO" id="GO:0008609">
    <property type="term" value="F:alkylglycerone-phosphate synthase activity"/>
    <property type="evidence" value="ECO:0007669"/>
    <property type="project" value="InterPro"/>
</dbReference>
<dbReference type="InterPro" id="IPR016169">
    <property type="entry name" value="FAD-bd_PCMH_sub2"/>
</dbReference>
<dbReference type="Pfam" id="PF01565">
    <property type="entry name" value="FAD_binding_4"/>
    <property type="match status" value="1"/>
</dbReference>
<evidence type="ECO:0000256" key="1">
    <source>
        <dbReference type="ARBA" id="ARBA00008000"/>
    </source>
</evidence>
<dbReference type="AlphaFoldDB" id="A0A932CQR3"/>
<gene>
    <name evidence="8" type="ORF">HYY20_12980</name>
</gene>
<evidence type="ECO:0000256" key="6">
    <source>
        <dbReference type="PIRSR" id="PIRSR625650-4"/>
    </source>
</evidence>
<name>A0A932CQR3_UNCTE</name>
<protein>
    <submittedName>
        <fullName evidence="8">FAD-binding oxidoreductase</fullName>
    </submittedName>
</protein>
<dbReference type="InterPro" id="IPR025650">
    <property type="entry name" value="Alkyl-DHAP_Synthase"/>
</dbReference>
<feature type="non-terminal residue" evidence="8">
    <location>
        <position position="433"/>
    </location>
</feature>
<comment type="cofactor">
    <cofactor evidence="5">
        <name>FAD</name>
        <dbReference type="ChEBI" id="CHEBI:57692"/>
    </cofactor>
</comment>
<dbReference type="InterPro" id="IPR004113">
    <property type="entry name" value="FAD-bd_oxidored_4_C"/>
</dbReference>
<dbReference type="InterPro" id="IPR036318">
    <property type="entry name" value="FAD-bd_PCMH-like_sf"/>
</dbReference>
<evidence type="ECO:0000256" key="5">
    <source>
        <dbReference type="PIRSR" id="PIRSR625650-3"/>
    </source>
</evidence>
<dbReference type="InterPro" id="IPR006094">
    <property type="entry name" value="Oxid_FAD_bind_N"/>
</dbReference>
<accession>A0A932CQR3</accession>
<dbReference type="PANTHER" id="PTHR46568">
    <property type="entry name" value="ALKYLDIHYDROXYACETONEPHOSPHATE SYNTHASE, PEROXISOMAL"/>
    <property type="match status" value="1"/>
</dbReference>
<proteinExistence type="inferred from homology"/>
<dbReference type="GO" id="GO:0071949">
    <property type="term" value="F:FAD binding"/>
    <property type="evidence" value="ECO:0007669"/>
    <property type="project" value="InterPro"/>
</dbReference>
<dbReference type="Gene3D" id="3.30.70.3450">
    <property type="match status" value="1"/>
</dbReference>
<dbReference type="PROSITE" id="PS51387">
    <property type="entry name" value="FAD_PCMH"/>
    <property type="match status" value="1"/>
</dbReference>
<evidence type="ECO:0000256" key="2">
    <source>
        <dbReference type="ARBA" id="ARBA00022630"/>
    </source>
</evidence>
<feature type="binding site" evidence="5">
    <location>
        <begin position="141"/>
        <end position="147"/>
    </location>
    <ligand>
        <name>FAD</name>
        <dbReference type="ChEBI" id="CHEBI:57692"/>
    </ligand>
</feature>
<feature type="domain" description="FAD-binding PCMH-type" evidence="7">
    <location>
        <begin position="109"/>
        <end position="291"/>
    </location>
</feature>
<dbReference type="PANTHER" id="PTHR46568:SF1">
    <property type="entry name" value="ALKYLDIHYDROXYACETONEPHOSPHATE SYNTHASE, PEROXISOMAL"/>
    <property type="match status" value="1"/>
</dbReference>
<feature type="binding site" evidence="5">
    <location>
        <begin position="275"/>
        <end position="281"/>
    </location>
    <ligand>
        <name>FAD</name>
        <dbReference type="ChEBI" id="CHEBI:57692"/>
    </ligand>
</feature>
<comment type="similarity">
    <text evidence="1">Belongs to the FAD-binding oxidoreductase/transferase type 4 family.</text>
</comment>
<dbReference type="EMBL" id="JACPRF010000395">
    <property type="protein sequence ID" value="MBI2877781.1"/>
    <property type="molecule type" value="Genomic_DNA"/>
</dbReference>
<dbReference type="Gene3D" id="3.30.465.10">
    <property type="match status" value="1"/>
</dbReference>
<evidence type="ECO:0000259" key="7">
    <source>
        <dbReference type="PROSITE" id="PS51387"/>
    </source>
</evidence>
<dbReference type="InterPro" id="IPR016166">
    <property type="entry name" value="FAD-bd_PCMH"/>
</dbReference>
<evidence type="ECO:0000313" key="8">
    <source>
        <dbReference type="EMBL" id="MBI2877781.1"/>
    </source>
</evidence>
<dbReference type="SUPFAM" id="SSF55103">
    <property type="entry name" value="FAD-linked oxidases, C-terminal domain"/>
    <property type="match status" value="1"/>
</dbReference>
<keyword evidence="3 5" id="KW-0274">FAD</keyword>
<feature type="binding site" evidence="4">
    <location>
        <position position="420"/>
    </location>
    <ligand>
        <name>substrate</name>
    </ligand>
</feature>
<sequence length="433" mass="48124">MAESWSRERPLRWWGWGYLDQHYDLEGREAFLPFLAERLALAGLEPLPTPPTFDLSHIDLPAPRVAPGLLKSLEELVGWENLSIGHESRLTHALGKGYCDLVRLRQGRIAHPPDLVVYPQDERQVGEILLLAEQERYAVIPFGGGTSVVGGVEPVAARGLQGAISLDLRRMDQLLEVDGTSRIATIQAGIRGPALEAALARQGYTLGHFPQSFEFSTLGGWIATRSAGQQSTRYGKIEEMVVSLRIFTPRGPLETRKVPASASGPSLKALWVGSEGTYGIITQASLTIHPQPARRDYQGLWFRSFSEGLTAIREIIQRGLRPATVRLSDPEETQATVALRRLPTGFKALKERLGRWLLRLKGYPLTSGCLLILGFEGEEMAVERGMQAALEICVRHGGYPLGERPGQAWYRERFALPYLRDLFLDWGLMVDTV</sequence>
<dbReference type="Pfam" id="PF02913">
    <property type="entry name" value="FAD-oxidase_C"/>
    <property type="match status" value="1"/>
</dbReference>
<dbReference type="SUPFAM" id="SSF56176">
    <property type="entry name" value="FAD-binding/transporter-associated domain-like"/>
    <property type="match status" value="1"/>
</dbReference>
<feature type="site" description="Important for enzyme activity" evidence="6">
    <location>
        <position position="326"/>
    </location>
</feature>